<proteinExistence type="predicted"/>
<evidence type="ECO:0000313" key="3">
    <source>
        <dbReference type="EMBL" id="QHT82052.1"/>
    </source>
</evidence>
<dbReference type="InterPro" id="IPR029044">
    <property type="entry name" value="Nucleotide-diphossugar_trans"/>
</dbReference>
<dbReference type="InterPro" id="IPR027791">
    <property type="entry name" value="Galactosyl_T_C"/>
</dbReference>
<protein>
    <recommendedName>
        <fullName evidence="2">Glycosyl transferase CAP10 domain-containing protein</fullName>
    </recommendedName>
</protein>
<dbReference type="InterPro" id="IPR006598">
    <property type="entry name" value="CAP10"/>
</dbReference>
<organism evidence="3">
    <name type="scientific">viral metagenome</name>
    <dbReference type="NCBI Taxonomy" id="1070528"/>
    <lineage>
        <taxon>unclassified sequences</taxon>
        <taxon>metagenomes</taxon>
        <taxon>organismal metagenomes</taxon>
    </lineage>
</organism>
<feature type="domain" description="Glycosyl transferase CAP10" evidence="2">
    <location>
        <begin position="153"/>
        <end position="430"/>
    </location>
</feature>
<dbReference type="PANTHER" id="PTHR12203:SF119">
    <property type="entry name" value="GLYCOSYL TRANSFERASE CAP10 DOMAIN-CONTAINING PROTEIN"/>
    <property type="match status" value="1"/>
</dbReference>
<dbReference type="EMBL" id="MN739994">
    <property type="protein sequence ID" value="QHT82052.1"/>
    <property type="molecule type" value="Genomic_DNA"/>
</dbReference>
<dbReference type="AlphaFoldDB" id="A0A6C0HN40"/>
<evidence type="ECO:0000256" key="1">
    <source>
        <dbReference type="ARBA" id="ARBA00022679"/>
    </source>
</evidence>
<keyword evidence="1" id="KW-0808">Transferase</keyword>
<dbReference type="GO" id="GO:0016740">
    <property type="term" value="F:transferase activity"/>
    <property type="evidence" value="ECO:0007669"/>
    <property type="project" value="UniProtKB-KW"/>
</dbReference>
<dbReference type="InterPro" id="IPR051091">
    <property type="entry name" value="O-Glucosyltr/Glycosyltrsf_90"/>
</dbReference>
<dbReference type="Gene3D" id="3.90.550.10">
    <property type="entry name" value="Spore Coat Polysaccharide Biosynthesis Protein SpsA, Chain A"/>
    <property type="match status" value="1"/>
</dbReference>
<dbReference type="Pfam" id="PF02709">
    <property type="entry name" value="Glyco_transf_7C"/>
    <property type="match status" value="1"/>
</dbReference>
<dbReference type="InterPro" id="IPR027995">
    <property type="entry name" value="Galactosyl_T_N"/>
</dbReference>
<reference evidence="3" key="1">
    <citation type="journal article" date="2020" name="Nature">
        <title>Giant virus diversity and host interactions through global metagenomics.</title>
        <authorList>
            <person name="Schulz F."/>
            <person name="Roux S."/>
            <person name="Paez-Espino D."/>
            <person name="Jungbluth S."/>
            <person name="Walsh D.A."/>
            <person name="Denef V.J."/>
            <person name="McMahon K.D."/>
            <person name="Konstantinidis K.T."/>
            <person name="Eloe-Fadrosh E.A."/>
            <person name="Kyrpides N.C."/>
            <person name="Woyke T."/>
        </authorList>
    </citation>
    <scope>NUCLEOTIDE SEQUENCE</scope>
    <source>
        <strain evidence="3">GVMAG-M-3300023184-160</strain>
    </source>
</reference>
<dbReference type="Pfam" id="PF05686">
    <property type="entry name" value="Glyco_transf_90"/>
    <property type="match status" value="1"/>
</dbReference>
<name>A0A6C0HN40_9ZZZZ</name>
<accession>A0A6C0HN40</accession>
<dbReference type="PANTHER" id="PTHR12203">
    <property type="entry name" value="KDEL LYS-ASP-GLU-LEU CONTAINING - RELATED"/>
    <property type="match status" value="1"/>
</dbReference>
<evidence type="ECO:0000259" key="2">
    <source>
        <dbReference type="SMART" id="SM00672"/>
    </source>
</evidence>
<dbReference type="Pfam" id="PF13733">
    <property type="entry name" value="Glyco_transf_7N"/>
    <property type="match status" value="1"/>
</dbReference>
<sequence length="868" mass="99939">MEKIKIQTLVKYSDAIRILMPLVESPKNHTSFEKSASGITLLPPLKDPLWKIDQDALTQTMKYIFSLSHQCFVLSVVDGKPSMFKIIPDLHESYQKRFDQAVKGLSSNPHITDKQRAKIEKMVPKRIMQCVVKDRLNVSIDDNEYLTLFRTLSLPDGMFILNLTDAVIVRKDKKHPFPMVMGDVPAPKYTSLLPILSMSGQKGYMDIPIPNYDEMEHVYTKPLPYDTWTTEWNKKTDIRAVFRGGPTGCGYTDETNMRIKLALLAKEDLFKDRLDIGLTLNKDSKNPTIDTGSVRFDPVHGLGMLNTGIQPGTFLSMADQSKYRYILHVDGNVNAYRLLNSMTTGSLILRVTSDYTSWAERYLQAGVHYLAVERDLSNLDTLLTYCEKNQDKCKEIAENARVLARKILTREFLENYFLMMFNQFRLTREEYETMNPKVEPLSLPTEDSRVSAVRMALIVPHRNHLEHLEKLKTLSSYGLGKHLMDIYVVDQNNAESLKRALLWNVGYLLAKEKRYDRYVFHASDAYPDEAMFANYFKHSDKAVLYGPGVIGLTGEQFEKINGFPNTFMAGEEDALINRLSRQKIPLYKPSEGTLLKGEVKELKQWDELVEDMKRSQMNGMEQLGGLSIYVRPYEMDDFVTTYQTEKKDPEKETRILLKDYKNERSLEDAFAVYPYKVTYVMDRNQLAPLRKVKEPNPEPVETLEPIMKETVKDSHLYVSNLVVETVSVKFEHCGRDMEKYFLLYARDNLEGRCIKEGYVRPETTKVVTYSSGGIHGTLIEYRVLFLVQVCHPYEGMRLTCTVESISKIGIRAVVRKGANPIVVYLTRELNPLIYMEDYELEQVIEVTVLGHRFELRDPFISALGFLQK</sequence>
<dbReference type="SMART" id="SM00672">
    <property type="entry name" value="CAP10"/>
    <property type="match status" value="1"/>
</dbReference>
<dbReference type="SUPFAM" id="SSF53448">
    <property type="entry name" value="Nucleotide-diphospho-sugar transferases"/>
    <property type="match status" value="1"/>
</dbReference>